<dbReference type="PROSITE" id="PS50158">
    <property type="entry name" value="ZF_CCHC"/>
    <property type="match status" value="1"/>
</dbReference>
<keyword evidence="4" id="KW-1185">Reference proteome</keyword>
<dbReference type="AlphaFoldDB" id="A0A7J8VN48"/>
<keyword evidence="1" id="KW-0863">Zinc-finger</keyword>
<protein>
    <recommendedName>
        <fullName evidence="2">CCHC-type domain-containing protein</fullName>
    </recommendedName>
</protein>
<dbReference type="Proteomes" id="UP000593573">
    <property type="component" value="Unassembled WGS sequence"/>
</dbReference>
<evidence type="ECO:0000256" key="1">
    <source>
        <dbReference type="PROSITE-ProRule" id="PRU00047"/>
    </source>
</evidence>
<accession>A0A7J8VN48</accession>
<sequence>MEILSPCSSRMATLEDKITKKVHMQKDDLGVDEHLMVVDEDESPNGIDRHFNSRVSFKDMLLGASRATERVLHEQNNDDLQLLDGDVTTGTEDKRLFHGEVLYGNGLCSGSHRRTVVVFGQYLTFQPWGRFVRMAILLDLNKPLVSRIKVDGRLQCVAYESLPNICVSCGRYGHLRDSCSCVSAHERHNEELAVQMVDRGNLEAPIMMLRYSDSGMDFRAIVIESGLEVRWATKETSLADSSLIVGPQDQQAQEFVEKIGATTLNSKCHSVINFVENRNPNILMGNLIFIDSSPKQVEHTIGSASLKVRAYDREPVAEVIIKVVDRIASKSLIMDSSCLQEALAVSNEAINLDAQGCAPPKFVWIVRDYFADFEVDVVAFLETRVSDSKADEIISRIGLGCSHRINAQGFAGGLWTC</sequence>
<proteinExistence type="predicted"/>
<feature type="domain" description="CCHC-type" evidence="2">
    <location>
        <begin position="166"/>
        <end position="179"/>
    </location>
</feature>
<dbReference type="OrthoDB" id="1000931at2759"/>
<dbReference type="InterPro" id="IPR001878">
    <property type="entry name" value="Znf_CCHC"/>
</dbReference>
<comment type="caution">
    <text evidence="3">The sequence shown here is derived from an EMBL/GenBank/DDBJ whole genome shotgun (WGS) entry which is preliminary data.</text>
</comment>
<name>A0A7J8VN48_9ROSI</name>
<keyword evidence="1" id="KW-0862">Zinc</keyword>
<reference evidence="3 4" key="1">
    <citation type="journal article" date="2019" name="Genome Biol. Evol.">
        <title>Insights into the evolution of the New World diploid cottons (Gossypium, subgenus Houzingenia) based on genome sequencing.</title>
        <authorList>
            <person name="Grover C.E."/>
            <person name="Arick M.A. 2nd"/>
            <person name="Thrash A."/>
            <person name="Conover J.L."/>
            <person name="Sanders W.S."/>
            <person name="Peterson D.G."/>
            <person name="Frelichowski J.E."/>
            <person name="Scheffler J.A."/>
            <person name="Scheffler B.E."/>
            <person name="Wendel J.F."/>
        </authorList>
    </citation>
    <scope>NUCLEOTIDE SEQUENCE [LARGE SCALE GENOMIC DNA]</scope>
    <source>
        <strain evidence="3">57</strain>
        <tissue evidence="3">Leaf</tissue>
    </source>
</reference>
<dbReference type="EMBL" id="JABFAB010000011">
    <property type="protein sequence ID" value="MBA0664000.1"/>
    <property type="molecule type" value="Genomic_DNA"/>
</dbReference>
<organism evidence="3 4">
    <name type="scientific">Gossypium klotzschianum</name>
    <dbReference type="NCBI Taxonomy" id="34286"/>
    <lineage>
        <taxon>Eukaryota</taxon>
        <taxon>Viridiplantae</taxon>
        <taxon>Streptophyta</taxon>
        <taxon>Embryophyta</taxon>
        <taxon>Tracheophyta</taxon>
        <taxon>Spermatophyta</taxon>
        <taxon>Magnoliopsida</taxon>
        <taxon>eudicotyledons</taxon>
        <taxon>Gunneridae</taxon>
        <taxon>Pentapetalae</taxon>
        <taxon>rosids</taxon>
        <taxon>malvids</taxon>
        <taxon>Malvales</taxon>
        <taxon>Malvaceae</taxon>
        <taxon>Malvoideae</taxon>
        <taxon>Gossypium</taxon>
    </lineage>
</organism>
<evidence type="ECO:0000313" key="4">
    <source>
        <dbReference type="Proteomes" id="UP000593573"/>
    </source>
</evidence>
<keyword evidence="1" id="KW-0479">Metal-binding</keyword>
<gene>
    <name evidence="3" type="ORF">Goklo_004076</name>
</gene>
<evidence type="ECO:0000259" key="2">
    <source>
        <dbReference type="PROSITE" id="PS50158"/>
    </source>
</evidence>
<dbReference type="GO" id="GO:0003676">
    <property type="term" value="F:nucleic acid binding"/>
    <property type="evidence" value="ECO:0007669"/>
    <property type="project" value="InterPro"/>
</dbReference>
<dbReference type="GO" id="GO:0008270">
    <property type="term" value="F:zinc ion binding"/>
    <property type="evidence" value="ECO:0007669"/>
    <property type="project" value="UniProtKB-KW"/>
</dbReference>
<evidence type="ECO:0000313" key="3">
    <source>
        <dbReference type="EMBL" id="MBA0664000.1"/>
    </source>
</evidence>